<feature type="domain" description="FAD-dependent urate hydroxylase HpyO/Asp monooxygenase CreE-like FAD/NAD(P)-binding" evidence="1">
    <location>
        <begin position="13"/>
        <end position="178"/>
    </location>
</feature>
<dbReference type="OrthoDB" id="6309046at2"/>
<dbReference type="PANTHER" id="PTHR40254">
    <property type="entry name" value="BLR0577 PROTEIN"/>
    <property type="match status" value="1"/>
</dbReference>
<dbReference type="RefSeq" id="WP_089884855.1">
    <property type="nucleotide sequence ID" value="NZ_FNGV01000001.1"/>
</dbReference>
<organism evidence="2 3">
    <name type="scientific">Kriegella aquimaris</name>
    <dbReference type="NCBI Taxonomy" id="192904"/>
    <lineage>
        <taxon>Bacteria</taxon>
        <taxon>Pseudomonadati</taxon>
        <taxon>Bacteroidota</taxon>
        <taxon>Flavobacteriia</taxon>
        <taxon>Flavobacteriales</taxon>
        <taxon>Flavobacteriaceae</taxon>
        <taxon>Kriegella</taxon>
    </lineage>
</organism>
<sequence length="609" mass="69320">MVNEVKQEKTKLAIIGSGATAIYFLKHLSDAQDFVQTSVESITIFEKSDTLGMGMPYNPATTDIYNMSNISSEEITELMESFGDWLRLQDDETLRALNIFERPIKDSEVYSRIALGKYLHSQYCTLIGKLRESNLTVVELPRTEIIDIKPKGVNLEIIATGSGKETLLFNKVVIATGHYWNEDDKPNKGYYASPWPIHKLLPKENSLFNFTVGTLGASLSAFDVVSSLAHRHGKFVQYKNGLRFDKYENAQDFKLVMHSAEGWLPHLQYEQRNAMREIYRHTDREQIMSIVDEMGFLSLKTYFDTICRAALIEAFTKDNIPSIVEQLKNPTIGFEKFVDMMSERHEYFDSFEGMRKELVGAKISVEQNRPIHWKETLDDLMYCLNFHAELLPAEDYLFLKKKVMPFLMNVIAALPLSSAHILLALEEAGCIDMVAGRVTVMDEDGNGNKTVIEIEENDGNFKKYEYNLFINCAGQKDIGLENYPFKSLIENNMVRKARAKFNSVIAIDQLDSGHSEREVFVRGCDTFLYTGGIDIDAAYRIIDKDGNANEKIHDITFTHTAGCRPYSYGLQACNATSKILVDSWQEHTKGHLRGDIEMVSQLYEENADL</sequence>
<accession>A0A1G9JAP2</accession>
<name>A0A1G9JAP2_9FLAO</name>
<evidence type="ECO:0000259" key="1">
    <source>
        <dbReference type="Pfam" id="PF13454"/>
    </source>
</evidence>
<keyword evidence="3" id="KW-1185">Reference proteome</keyword>
<dbReference type="SUPFAM" id="SSF51905">
    <property type="entry name" value="FAD/NAD(P)-binding domain"/>
    <property type="match status" value="1"/>
</dbReference>
<proteinExistence type="predicted"/>
<evidence type="ECO:0000313" key="3">
    <source>
        <dbReference type="Proteomes" id="UP000199440"/>
    </source>
</evidence>
<dbReference type="EMBL" id="FNGV01000001">
    <property type="protein sequence ID" value="SDL34362.1"/>
    <property type="molecule type" value="Genomic_DNA"/>
</dbReference>
<dbReference type="Proteomes" id="UP000199440">
    <property type="component" value="Unassembled WGS sequence"/>
</dbReference>
<dbReference type="PANTHER" id="PTHR40254:SF1">
    <property type="entry name" value="BLR0577 PROTEIN"/>
    <property type="match status" value="1"/>
</dbReference>
<dbReference type="InterPro" id="IPR036188">
    <property type="entry name" value="FAD/NAD-bd_sf"/>
</dbReference>
<protein>
    <submittedName>
        <fullName evidence="2">FAD-NAD(P)-binding</fullName>
    </submittedName>
</protein>
<dbReference type="Pfam" id="PF13454">
    <property type="entry name" value="NAD_binding_9"/>
    <property type="match status" value="1"/>
</dbReference>
<evidence type="ECO:0000313" key="2">
    <source>
        <dbReference type="EMBL" id="SDL34362.1"/>
    </source>
</evidence>
<dbReference type="AlphaFoldDB" id="A0A1G9JAP2"/>
<dbReference type="STRING" id="192904.SAMN04488514_101470"/>
<dbReference type="InterPro" id="IPR052189">
    <property type="entry name" value="L-asp_N-monooxygenase_NS-form"/>
</dbReference>
<gene>
    <name evidence="2" type="ORF">SAMN04488514_101470</name>
</gene>
<reference evidence="2 3" key="1">
    <citation type="submission" date="2016-10" db="EMBL/GenBank/DDBJ databases">
        <authorList>
            <person name="de Groot N.N."/>
        </authorList>
    </citation>
    <scope>NUCLEOTIDE SEQUENCE [LARGE SCALE GENOMIC DNA]</scope>
    <source>
        <strain evidence="2 3">DSM 19886</strain>
    </source>
</reference>
<dbReference type="InterPro" id="IPR038732">
    <property type="entry name" value="HpyO/CreE_NAD-binding"/>
</dbReference>